<keyword evidence="3 13" id="KW-0245">EGF-like domain</keyword>
<evidence type="ECO:0000313" key="20">
    <source>
        <dbReference type="Proteomes" id="UP000727407"/>
    </source>
</evidence>
<keyword evidence="4" id="KW-0254">Endocytosis</keyword>
<keyword evidence="20" id="KW-1185">Reference proteome</keyword>
<dbReference type="Pfam" id="PF00008">
    <property type="entry name" value="EGF"/>
    <property type="match status" value="1"/>
</dbReference>
<dbReference type="SMART" id="SM00179">
    <property type="entry name" value="EGF_CA"/>
    <property type="match status" value="3"/>
</dbReference>
<dbReference type="SUPFAM" id="SSF57424">
    <property type="entry name" value="LDL receptor-like module"/>
    <property type="match status" value="8"/>
</dbReference>
<keyword evidence="6" id="KW-0732">Signal</keyword>
<dbReference type="SMART" id="SM00135">
    <property type="entry name" value="LY"/>
    <property type="match status" value="8"/>
</dbReference>
<dbReference type="GO" id="GO:0005509">
    <property type="term" value="F:calcium ion binding"/>
    <property type="evidence" value="ECO:0007669"/>
    <property type="project" value="InterPro"/>
</dbReference>
<dbReference type="PROSITE" id="PS50068">
    <property type="entry name" value="LDLRA_2"/>
    <property type="match status" value="8"/>
</dbReference>
<dbReference type="FunFam" id="2.120.10.30:FF:000241">
    <property type="entry name" value="Low-density lipoprotein receptor-related protein 6"/>
    <property type="match status" value="1"/>
</dbReference>
<dbReference type="Gene3D" id="2.120.10.30">
    <property type="entry name" value="TolB, C-terminal domain"/>
    <property type="match status" value="2"/>
</dbReference>
<dbReference type="Gene3D" id="4.10.400.10">
    <property type="entry name" value="Low-density Lipoprotein Receptor"/>
    <property type="match status" value="8"/>
</dbReference>
<dbReference type="Pfam" id="PF00057">
    <property type="entry name" value="Ldl_recept_a"/>
    <property type="match status" value="7"/>
</dbReference>
<comment type="caution">
    <text evidence="13">Lacks conserved residue(s) required for the propagation of feature annotation.</text>
</comment>
<dbReference type="PROSITE" id="PS00010">
    <property type="entry name" value="ASX_HYDROXYL"/>
    <property type="match status" value="1"/>
</dbReference>
<feature type="disulfide bond" evidence="14">
    <location>
        <begin position="257"/>
        <end position="269"/>
    </location>
</feature>
<evidence type="ECO:0000256" key="8">
    <source>
        <dbReference type="ARBA" id="ARBA00022989"/>
    </source>
</evidence>
<dbReference type="PROSITE" id="PS51120">
    <property type="entry name" value="LDLRB"/>
    <property type="match status" value="3"/>
</dbReference>
<dbReference type="GO" id="GO:0012505">
    <property type="term" value="C:endomembrane system"/>
    <property type="evidence" value="ECO:0007669"/>
    <property type="project" value="UniProtKB-SubCell"/>
</dbReference>
<feature type="repeat" description="LDL-receptor class B" evidence="15">
    <location>
        <begin position="459"/>
        <end position="502"/>
    </location>
</feature>
<evidence type="ECO:0000259" key="18">
    <source>
        <dbReference type="PROSITE" id="PS50026"/>
    </source>
</evidence>
<dbReference type="CDD" id="cd00054">
    <property type="entry name" value="EGF_CA"/>
    <property type="match status" value="1"/>
</dbReference>
<dbReference type="InterPro" id="IPR051221">
    <property type="entry name" value="LDLR-related"/>
</dbReference>
<dbReference type="InterPro" id="IPR000742">
    <property type="entry name" value="EGF"/>
</dbReference>
<keyword evidence="19" id="KW-0449">Lipoprotein</keyword>
<evidence type="ECO:0000256" key="15">
    <source>
        <dbReference type="PROSITE-ProRule" id="PRU00461"/>
    </source>
</evidence>
<organism evidence="19 20">
    <name type="scientific">Clarias magur</name>
    <name type="common">Asian catfish</name>
    <name type="synonym">Macropteronotus magur</name>
    <dbReference type="NCBI Taxonomy" id="1594786"/>
    <lineage>
        <taxon>Eukaryota</taxon>
        <taxon>Metazoa</taxon>
        <taxon>Chordata</taxon>
        <taxon>Craniata</taxon>
        <taxon>Vertebrata</taxon>
        <taxon>Euteleostomi</taxon>
        <taxon>Actinopterygii</taxon>
        <taxon>Neopterygii</taxon>
        <taxon>Teleostei</taxon>
        <taxon>Ostariophysi</taxon>
        <taxon>Siluriformes</taxon>
        <taxon>Clariidae</taxon>
        <taxon>Clarias</taxon>
    </lineage>
</organism>
<dbReference type="InterPro" id="IPR011042">
    <property type="entry name" value="6-blade_b-propeller_TolB-like"/>
</dbReference>
<dbReference type="SUPFAM" id="SSF57196">
    <property type="entry name" value="EGF/Laminin"/>
    <property type="match status" value="4"/>
</dbReference>
<name>A0A8J4U9T5_CLAMG</name>
<dbReference type="EMBL" id="QNUK01000470">
    <property type="protein sequence ID" value="KAF5892865.1"/>
    <property type="molecule type" value="Genomic_DNA"/>
</dbReference>
<dbReference type="SUPFAM" id="SSF63825">
    <property type="entry name" value="YWTD domain"/>
    <property type="match status" value="2"/>
</dbReference>
<dbReference type="PANTHER" id="PTHR22722">
    <property type="entry name" value="LOW-DENSITY LIPOPROTEIN RECEPTOR-RELATED PROTEIN 2-RELATED"/>
    <property type="match status" value="1"/>
</dbReference>
<dbReference type="InterPro" id="IPR036055">
    <property type="entry name" value="LDL_receptor-like_sf"/>
</dbReference>
<evidence type="ECO:0000256" key="9">
    <source>
        <dbReference type="ARBA" id="ARBA00023136"/>
    </source>
</evidence>
<feature type="transmembrane region" description="Helical" evidence="17">
    <location>
        <begin position="1150"/>
        <end position="1171"/>
    </location>
</feature>
<keyword evidence="5 17" id="KW-0812">Transmembrane</keyword>
<dbReference type="FunFam" id="2.10.25.10:FF:000010">
    <property type="entry name" value="Pro-epidermal growth factor"/>
    <property type="match status" value="1"/>
</dbReference>
<evidence type="ECO:0000256" key="10">
    <source>
        <dbReference type="ARBA" id="ARBA00023157"/>
    </source>
</evidence>
<dbReference type="PROSITE" id="PS50026">
    <property type="entry name" value="EGF_3"/>
    <property type="match status" value="2"/>
</dbReference>
<feature type="disulfide bond" evidence="13">
    <location>
        <begin position="1129"/>
        <end position="1138"/>
    </location>
</feature>
<feature type="domain" description="EGF-like" evidence="18">
    <location>
        <begin position="1103"/>
        <end position="1139"/>
    </location>
</feature>
<keyword evidence="10 13" id="KW-1015">Disulfide bond</keyword>
<dbReference type="Proteomes" id="UP000727407">
    <property type="component" value="Unassembled WGS sequence"/>
</dbReference>
<proteinExistence type="predicted"/>
<feature type="disulfide bond" evidence="14">
    <location>
        <begin position="135"/>
        <end position="147"/>
    </location>
</feature>
<dbReference type="Gene3D" id="2.10.25.10">
    <property type="entry name" value="Laminin"/>
    <property type="match status" value="3"/>
</dbReference>
<evidence type="ECO:0000256" key="12">
    <source>
        <dbReference type="ARBA" id="ARBA00023180"/>
    </source>
</evidence>
<evidence type="ECO:0000256" key="5">
    <source>
        <dbReference type="ARBA" id="ARBA00022692"/>
    </source>
</evidence>
<keyword evidence="11 19" id="KW-0675">Receptor</keyword>
<dbReference type="Pfam" id="PF14670">
    <property type="entry name" value="FXa_inhibition"/>
    <property type="match status" value="1"/>
</dbReference>
<feature type="disulfide bond" evidence="14">
    <location>
        <begin position="103"/>
        <end position="121"/>
    </location>
</feature>
<feature type="disulfide bond" evidence="14">
    <location>
        <begin position="142"/>
        <end position="160"/>
    </location>
</feature>
<dbReference type="FunFam" id="4.10.400.10:FF:000045">
    <property type="entry name" value="Low-density lipoprotein receptor-related protein 2"/>
    <property type="match status" value="1"/>
</dbReference>
<dbReference type="GO" id="GO:0043235">
    <property type="term" value="C:receptor complex"/>
    <property type="evidence" value="ECO:0007669"/>
    <property type="project" value="TreeGrafter"/>
</dbReference>
<evidence type="ECO:0000256" key="16">
    <source>
        <dbReference type="SAM" id="MobiDB-lite"/>
    </source>
</evidence>
<keyword evidence="12" id="KW-0325">Glycoprotein</keyword>
<dbReference type="InterPro" id="IPR023415">
    <property type="entry name" value="LDLR_class-A_CS"/>
</dbReference>
<dbReference type="PROSITE" id="PS01187">
    <property type="entry name" value="EGF_CA"/>
    <property type="match status" value="1"/>
</dbReference>
<dbReference type="GO" id="GO:0042562">
    <property type="term" value="F:hormone binding"/>
    <property type="evidence" value="ECO:0007669"/>
    <property type="project" value="TreeGrafter"/>
</dbReference>
<evidence type="ECO:0000256" key="11">
    <source>
        <dbReference type="ARBA" id="ARBA00023170"/>
    </source>
</evidence>
<evidence type="ECO:0000313" key="19">
    <source>
        <dbReference type="EMBL" id="KAF5892865.1"/>
    </source>
</evidence>
<feature type="repeat" description="LDL-receptor class B" evidence="15">
    <location>
        <begin position="546"/>
        <end position="588"/>
    </location>
</feature>
<dbReference type="InterPro" id="IPR018097">
    <property type="entry name" value="EGF_Ca-bd_CS"/>
</dbReference>
<evidence type="ECO:0000256" key="7">
    <source>
        <dbReference type="ARBA" id="ARBA00022737"/>
    </source>
</evidence>
<evidence type="ECO:0000256" key="13">
    <source>
        <dbReference type="PROSITE-ProRule" id="PRU00076"/>
    </source>
</evidence>
<dbReference type="PROSITE" id="PS00022">
    <property type="entry name" value="EGF_1"/>
    <property type="match status" value="1"/>
</dbReference>
<feature type="region of interest" description="Disordered" evidence="16">
    <location>
        <begin position="1029"/>
        <end position="1056"/>
    </location>
</feature>
<dbReference type="InterPro" id="IPR001881">
    <property type="entry name" value="EGF-like_Ca-bd_dom"/>
</dbReference>
<feature type="repeat" description="LDL-receptor class B" evidence="15">
    <location>
        <begin position="503"/>
        <end position="545"/>
    </location>
</feature>
<feature type="disulfide bond" evidence="14">
    <location>
        <begin position="237"/>
        <end position="252"/>
    </location>
</feature>
<dbReference type="SMART" id="SM00192">
    <property type="entry name" value="LDLa"/>
    <property type="match status" value="8"/>
</dbReference>
<keyword evidence="9 17" id="KW-0472">Membrane</keyword>
<dbReference type="GO" id="GO:0006898">
    <property type="term" value="P:receptor-mediated endocytosis"/>
    <property type="evidence" value="ECO:0007669"/>
    <property type="project" value="TreeGrafter"/>
</dbReference>
<reference evidence="19" key="1">
    <citation type="submission" date="2020-07" db="EMBL/GenBank/DDBJ databases">
        <title>Clarias magur genome sequencing, assembly and annotation.</title>
        <authorList>
            <person name="Kushwaha B."/>
            <person name="Kumar R."/>
            <person name="Das P."/>
            <person name="Joshi C.G."/>
            <person name="Kumar D."/>
            <person name="Nagpure N.S."/>
            <person name="Pandey M."/>
            <person name="Agarwal S."/>
            <person name="Srivastava S."/>
            <person name="Singh M."/>
            <person name="Sahoo L."/>
            <person name="Jayasankar P."/>
            <person name="Meher P.K."/>
            <person name="Koringa P.G."/>
            <person name="Iquebal M.A."/>
            <person name="Das S.P."/>
            <person name="Bit A."/>
            <person name="Patnaik S."/>
            <person name="Patel N."/>
            <person name="Shah T.M."/>
            <person name="Hinsu A."/>
            <person name="Jena J.K."/>
        </authorList>
    </citation>
    <scope>NUCLEOTIDE SEQUENCE</scope>
    <source>
        <strain evidence="19">CIFAMagur01</strain>
        <tissue evidence="19">Testis</tissue>
    </source>
</reference>
<dbReference type="PROSITE" id="PS01209">
    <property type="entry name" value="LDLRA_1"/>
    <property type="match status" value="2"/>
</dbReference>
<dbReference type="InterPro" id="IPR049883">
    <property type="entry name" value="NOTCH1_EGF-like"/>
</dbReference>
<dbReference type="InterPro" id="IPR002172">
    <property type="entry name" value="LDrepeatLR_classA_rpt"/>
</dbReference>
<evidence type="ECO:0000256" key="4">
    <source>
        <dbReference type="ARBA" id="ARBA00022583"/>
    </source>
</evidence>
<protein>
    <submittedName>
        <fullName evidence="19">Low-density lipoprotein receptor-related protein 2-like</fullName>
    </submittedName>
</protein>
<accession>A0A8J4U9T5</accession>
<dbReference type="InterPro" id="IPR000033">
    <property type="entry name" value="LDLR_classB_rpt"/>
</dbReference>
<dbReference type="PRINTS" id="PR00261">
    <property type="entry name" value="LDLRECEPTOR"/>
</dbReference>
<evidence type="ECO:0000256" key="14">
    <source>
        <dbReference type="PROSITE-ProRule" id="PRU00124"/>
    </source>
</evidence>
<dbReference type="Pfam" id="PF00058">
    <property type="entry name" value="Ldl_recept_b"/>
    <property type="match status" value="2"/>
</dbReference>
<evidence type="ECO:0000256" key="2">
    <source>
        <dbReference type="ARBA" id="ARBA00004308"/>
    </source>
</evidence>
<feature type="non-terminal residue" evidence="19">
    <location>
        <position position="1"/>
    </location>
</feature>
<feature type="domain" description="EGF-like" evidence="18">
    <location>
        <begin position="333"/>
        <end position="373"/>
    </location>
</feature>
<evidence type="ECO:0000256" key="17">
    <source>
        <dbReference type="SAM" id="Phobius"/>
    </source>
</evidence>
<dbReference type="PANTHER" id="PTHR22722:SF12">
    <property type="entry name" value="EGF-LIKE DOMAIN-CONTAINING PROTEIN"/>
    <property type="match status" value="1"/>
</dbReference>
<dbReference type="GO" id="GO:0016324">
    <property type="term" value="C:apical plasma membrane"/>
    <property type="evidence" value="ECO:0007669"/>
    <property type="project" value="TreeGrafter"/>
</dbReference>
<evidence type="ECO:0000256" key="1">
    <source>
        <dbReference type="ARBA" id="ARBA00004167"/>
    </source>
</evidence>
<feature type="disulfide bond" evidence="14">
    <location>
        <begin position="115"/>
        <end position="130"/>
    </location>
</feature>
<sequence length="1179" mass="128662">MFLLSLGSRVSAHAPHRCSLGFFQCKDESDCLPYQHVCDGEGDCADGSDEDECPSECSIRQFQCAHGKLCIRKEQLCDGVAQCQDRSDEVGCFNPDDGCFHRCNKKHCLPSWLVCDGKNDCEDRSDEADCDDEGCGSADFQCRSGQCVSLSLRCDGDPDCEDRSDEDGCVSPVECPDGQSHCLNEQECVLQEWICDGDGDCEDMSDEQNCIESTQQCGDFQWPCASRTQCVPQSWRCDGTKDCRDESDEAGCEPESCPPDQFQCDSLECLDPSLLCDGNADCADESDEGGACASDTCTDQSQCAHDCYSTPRGTRCWCRKGFEPVEGGAECVDVDECVKTPDVCDHSCMNSDGSYECSCNQGYVLEADGRSCQVTDEAYLLASIQSEILLMNLTGSRLEVLASEQRPVPSLDYDWKEQKVYWISMDSEAVMWTTLERESAGTLIRDVRAECVAVDWVGRNLYWTDGSGGQIKAVGLEGFRAEPVVIVDDVDDPRSLVLLPQKGVMFWSEPTAAQIERAGMDGSDRRVLVRHALQWPVGLAVDLLQDRLYWTDEKQHCMGSSTLDGDDVKTLQLMETRSPFSLSVFGNAVYWSDTRRGTIQKAQKETGKQQVVLLKQLGQPFSLKVIHPMLQPSVENPCVLKRCSHLCVLAPGLEAVCKCPPDLRLDDGLTCSKPEGDTTFLLLMSPTSVSQVFVHSRKSGVGLHDWPERQSFDLPEVRAASALDLVLRDQALYIWDAAAGSIGTYKLKEAAVSRRATLFKLKKGSVAAMAVDYITLNVFWSSRDQAGVYVSSADGTHTALVFERGAVRSIALHPPTGRLCFSNAEEEQGAGTRLECAHMDGRNRSVVWDGAVNPVSLSLSHDGSRLYWADTSLGLVASVRIDGSEHKVLRSQEPVVAFTLANDVLVWLTKTASTRCWFSEDHQTAEMWFEVKTEVLDMKAFSKPSQKGSNSCSLVNGGCSQLCLPFPGGRTCLCGRGFRLSDETSCTTDPRCPSGTKPCLHGDECVPLEQFCDGDADCADDSDEICVQSQSKSADVAKPNVRPSHTPPLSPRPRAFDGPVLVKGGSSSINMSPESSYPLVPDAVGVPKSLKPDPSDIKVESVDSEPCEMRMCNGNGECVMLDGHMTCACAKGYEGDHCEFRADGMMQGPVIYATMGVAVGVIVLGVIVGVVQKKKAANR</sequence>
<dbReference type="OrthoDB" id="8831087at2759"/>
<gene>
    <name evidence="19" type="ORF">DAT39_017434</name>
</gene>
<keyword evidence="7" id="KW-0677">Repeat</keyword>
<keyword evidence="8 17" id="KW-1133">Transmembrane helix</keyword>
<dbReference type="CDD" id="cd00112">
    <property type="entry name" value="LDLa"/>
    <property type="match status" value="7"/>
</dbReference>
<evidence type="ECO:0000256" key="6">
    <source>
        <dbReference type="ARBA" id="ARBA00022729"/>
    </source>
</evidence>
<feature type="disulfide bond" evidence="14">
    <location>
        <begin position="154"/>
        <end position="169"/>
    </location>
</feature>
<dbReference type="InterPro" id="IPR000152">
    <property type="entry name" value="EGF-type_Asp/Asn_hydroxyl_site"/>
</dbReference>
<feature type="disulfide bond" evidence="14">
    <location>
        <begin position="195"/>
        <end position="210"/>
    </location>
</feature>
<dbReference type="SMART" id="SM00181">
    <property type="entry name" value="EGF"/>
    <property type="match status" value="5"/>
</dbReference>
<feature type="disulfide bond" evidence="14">
    <location>
        <begin position="264"/>
        <end position="282"/>
    </location>
</feature>
<dbReference type="AlphaFoldDB" id="A0A8J4U9T5"/>
<feature type="disulfide bond" evidence="14">
    <location>
        <begin position="38"/>
        <end position="53"/>
    </location>
</feature>
<dbReference type="PROSITE" id="PS01186">
    <property type="entry name" value="EGF_2"/>
    <property type="match status" value="2"/>
</dbReference>
<feature type="disulfide bond" evidence="14">
    <location>
        <begin position="77"/>
        <end position="92"/>
    </location>
</feature>
<comment type="caution">
    <text evidence="19">The sequence shown here is derived from an EMBL/GenBank/DDBJ whole genome shotgun (WGS) entry which is preliminary data.</text>
</comment>
<dbReference type="Pfam" id="PF07645">
    <property type="entry name" value="EGF_CA"/>
    <property type="match status" value="1"/>
</dbReference>
<evidence type="ECO:0000256" key="3">
    <source>
        <dbReference type="ARBA" id="ARBA00022536"/>
    </source>
</evidence>
<comment type="subcellular location">
    <subcellularLocation>
        <location evidence="2">Endomembrane system</location>
    </subcellularLocation>
    <subcellularLocation>
        <location evidence="1">Membrane</location>
        <topology evidence="1">Single-pass membrane protein</topology>
    </subcellularLocation>
</comment>